<organism evidence="2 3">
    <name type="scientific">Caerostris extrusa</name>
    <name type="common">Bark spider</name>
    <name type="synonym">Caerostris bankana</name>
    <dbReference type="NCBI Taxonomy" id="172846"/>
    <lineage>
        <taxon>Eukaryota</taxon>
        <taxon>Metazoa</taxon>
        <taxon>Ecdysozoa</taxon>
        <taxon>Arthropoda</taxon>
        <taxon>Chelicerata</taxon>
        <taxon>Arachnida</taxon>
        <taxon>Araneae</taxon>
        <taxon>Araneomorphae</taxon>
        <taxon>Entelegynae</taxon>
        <taxon>Araneoidea</taxon>
        <taxon>Araneidae</taxon>
        <taxon>Caerostris</taxon>
    </lineage>
</organism>
<keyword evidence="1" id="KW-0472">Membrane</keyword>
<feature type="transmembrane region" description="Helical" evidence="1">
    <location>
        <begin position="43"/>
        <end position="61"/>
    </location>
</feature>
<gene>
    <name evidence="2" type="primary">AVEN_263662_1</name>
    <name evidence="2" type="ORF">CEXT_26721</name>
</gene>
<dbReference type="SUPFAM" id="SSF53649">
    <property type="entry name" value="Alkaline phosphatase-like"/>
    <property type="match status" value="1"/>
</dbReference>
<sequence length="675" mass="78310">MDMTFISIHQDIPLCNRRLTTSQVNDLKQGPSMRLKRHLFQRYPLFFVCFVFCGAVVVYYFRYELDEKISSQFLADDTVTNFLIDTPGCQIPAWDPWDDTVKGLFQKVISPYKCSGQPSFLRILPNGAVTVEDALLQYYYEVEQQNVSCVYQEILRDTTANDDDVDNHVSLEAPKILLFDKPLEIDFMKTTCRLREQANEFLEFLPLTPLKTEVEKRCVDRNTKIKVQKPLNVIFLGIDSISHLNFLRHFPKSQKYLSDFLSPITMEGYTKVGDNTFPNLVPLLTGHFYQHYYDEVHNKSMFFDDVEFSWKIFSKLGYRTLLAEDAPKIATFNYFRNGFKSPPTDYYYRPFALAVEKSDLKAKSKSQCFGSKMEMEVIYDYLKSFTDTMGQNRPFFAFLFLARLTHDVFNYAGYADEPTYQLLKYLNESKILNNTMLVFFSDHGIRYGQIRKTRIGQYEERMPFMHFILPKWFLNEHKTLKKNLIKNTKRLTTPFDIHATTCHLASLMSGDFQWDSKLKPGISLFREVPNNRTCSEAGITPHWCTCQVSKSIPKDESSVQKAAETVIQTINTWTSIHQDKCAILTLNQILDVRVTASGRQSRNVTNEKETISQPFVNYLVVVSASPSKAIFEATVRCEMLEESQCEVLDDISRINEYGKQSECISNTILKKFCYC</sequence>
<name>A0AAV4XGD2_CAEEX</name>
<keyword evidence="1" id="KW-1133">Transmembrane helix</keyword>
<dbReference type="InterPro" id="IPR004245">
    <property type="entry name" value="DUF229"/>
</dbReference>
<dbReference type="GO" id="GO:0005615">
    <property type="term" value="C:extracellular space"/>
    <property type="evidence" value="ECO:0007669"/>
    <property type="project" value="TreeGrafter"/>
</dbReference>
<dbReference type="Pfam" id="PF02995">
    <property type="entry name" value="DUF229"/>
    <property type="match status" value="1"/>
</dbReference>
<evidence type="ECO:0000256" key="1">
    <source>
        <dbReference type="SAM" id="Phobius"/>
    </source>
</evidence>
<protein>
    <submittedName>
        <fullName evidence="2">Uncharacterized protein</fullName>
    </submittedName>
</protein>
<evidence type="ECO:0000313" key="3">
    <source>
        <dbReference type="Proteomes" id="UP001054945"/>
    </source>
</evidence>
<comment type="caution">
    <text evidence="2">The sequence shown here is derived from an EMBL/GenBank/DDBJ whole genome shotgun (WGS) entry which is preliminary data.</text>
</comment>
<dbReference type="PANTHER" id="PTHR10974">
    <property type="entry name" value="FI08016P-RELATED"/>
    <property type="match status" value="1"/>
</dbReference>
<dbReference type="PANTHER" id="PTHR10974:SF1">
    <property type="entry name" value="FI08016P-RELATED"/>
    <property type="match status" value="1"/>
</dbReference>
<dbReference type="EMBL" id="BPLR01017589">
    <property type="protein sequence ID" value="GIY92838.1"/>
    <property type="molecule type" value="Genomic_DNA"/>
</dbReference>
<dbReference type="FunFam" id="3.40.720.10:FF:000017">
    <property type="entry name" value="Predicted protein"/>
    <property type="match status" value="1"/>
</dbReference>
<dbReference type="CDD" id="cd16021">
    <property type="entry name" value="ALP_like"/>
    <property type="match status" value="1"/>
</dbReference>
<reference evidence="2 3" key="1">
    <citation type="submission" date="2021-06" db="EMBL/GenBank/DDBJ databases">
        <title>Caerostris extrusa draft genome.</title>
        <authorList>
            <person name="Kono N."/>
            <person name="Arakawa K."/>
        </authorList>
    </citation>
    <scope>NUCLEOTIDE SEQUENCE [LARGE SCALE GENOMIC DNA]</scope>
</reference>
<dbReference type="Proteomes" id="UP001054945">
    <property type="component" value="Unassembled WGS sequence"/>
</dbReference>
<accession>A0AAV4XGD2</accession>
<dbReference type="Gene3D" id="3.40.720.10">
    <property type="entry name" value="Alkaline Phosphatase, subunit A"/>
    <property type="match status" value="1"/>
</dbReference>
<evidence type="ECO:0000313" key="2">
    <source>
        <dbReference type="EMBL" id="GIY92838.1"/>
    </source>
</evidence>
<keyword evidence="3" id="KW-1185">Reference proteome</keyword>
<dbReference type="InterPro" id="IPR017850">
    <property type="entry name" value="Alkaline_phosphatase_core_sf"/>
</dbReference>
<proteinExistence type="predicted"/>
<dbReference type="AlphaFoldDB" id="A0AAV4XGD2"/>
<keyword evidence="1" id="KW-0812">Transmembrane</keyword>